<dbReference type="Pfam" id="PF10531">
    <property type="entry name" value="SLBB"/>
    <property type="match status" value="1"/>
</dbReference>
<feature type="binding site" evidence="8">
    <location>
        <position position="411"/>
    </location>
    <ligand>
        <name>[4Fe-4S] cluster</name>
        <dbReference type="ChEBI" id="CHEBI:49883"/>
        <label>2</label>
    </ligand>
</feature>
<evidence type="ECO:0000256" key="9">
    <source>
        <dbReference type="SAM" id="MobiDB-lite"/>
    </source>
</evidence>
<dbReference type="Pfam" id="PF13375">
    <property type="entry name" value="RnfC_N"/>
    <property type="match status" value="1"/>
</dbReference>
<dbReference type="GO" id="GO:0005886">
    <property type="term" value="C:plasma membrane"/>
    <property type="evidence" value="ECO:0007669"/>
    <property type="project" value="UniProtKB-SubCell"/>
</dbReference>
<keyword evidence="8" id="KW-0472">Membrane</keyword>
<dbReference type="InterPro" id="IPR026902">
    <property type="entry name" value="RnfC_N"/>
</dbReference>
<gene>
    <name evidence="11" type="primary">rsxC</name>
    <name evidence="8" type="synonym">rnfC</name>
    <name evidence="11" type="ORF">EQU24_02610</name>
</gene>
<comment type="subunit">
    <text evidence="8">The complex is composed of six subunits: RnfA, RnfB, RnfC, RnfD, RnfE and RnfG.</text>
</comment>
<dbReference type="Gene3D" id="3.30.70.20">
    <property type="match status" value="1"/>
</dbReference>
<dbReference type="InterPro" id="IPR017900">
    <property type="entry name" value="4Fe4S_Fe_S_CS"/>
</dbReference>
<dbReference type="EMBL" id="CP035467">
    <property type="protein sequence ID" value="QCW81268.1"/>
    <property type="molecule type" value="Genomic_DNA"/>
</dbReference>
<evidence type="ECO:0000313" key="11">
    <source>
        <dbReference type="EMBL" id="QCW81268.1"/>
    </source>
</evidence>
<dbReference type="GO" id="GO:0022900">
    <property type="term" value="P:electron transport chain"/>
    <property type="evidence" value="ECO:0007669"/>
    <property type="project" value="UniProtKB-UniRule"/>
</dbReference>
<comment type="similarity">
    <text evidence="8">Belongs to the 4Fe4S bacterial-type ferredoxin family. RnfC subfamily.</text>
</comment>
<keyword evidence="2 8" id="KW-0004">4Fe-4S</keyword>
<dbReference type="OrthoDB" id="9767754at2"/>
<proteinExistence type="inferred from homology"/>
<reference evidence="12" key="1">
    <citation type="journal article" date="2019" name="J. Bacteriol.">
        <title>A Mutagenic Screen Identifies a TonB-Dependent Receptor Required for the Lanthanide Metal Switch in the Type I Methanotroph 'Methylotuvimicrobium buryatense' 5GB1C.</title>
        <authorList>
            <person name="Groom J.D."/>
            <person name="Ford S.M."/>
            <person name="Pesesky M.W."/>
            <person name="Lidstrom M.E."/>
        </authorList>
    </citation>
    <scope>NUCLEOTIDE SEQUENCE [LARGE SCALE GENOMIC DNA]</scope>
    <source>
        <strain evidence="12">5GB1C</strain>
    </source>
</reference>
<dbReference type="PANTHER" id="PTHR43034">
    <property type="entry name" value="ION-TRANSLOCATING OXIDOREDUCTASE COMPLEX SUBUNIT C"/>
    <property type="match status" value="1"/>
</dbReference>
<keyword evidence="4 8" id="KW-0677">Repeat</keyword>
<keyword evidence="12" id="KW-1185">Reference proteome</keyword>
<accession>A0A4P9UJL8</accession>
<keyword evidence="5 8" id="KW-0249">Electron transport</keyword>
<dbReference type="NCBIfam" id="TIGR01945">
    <property type="entry name" value="rnfC"/>
    <property type="match status" value="1"/>
</dbReference>
<dbReference type="Pfam" id="PF01512">
    <property type="entry name" value="Complex1_51K"/>
    <property type="match status" value="1"/>
</dbReference>
<evidence type="ECO:0000256" key="7">
    <source>
        <dbReference type="ARBA" id="ARBA00023014"/>
    </source>
</evidence>
<dbReference type="Pfam" id="PF12838">
    <property type="entry name" value="Fer4_7"/>
    <property type="match status" value="1"/>
</dbReference>
<evidence type="ECO:0000256" key="4">
    <source>
        <dbReference type="ARBA" id="ARBA00022737"/>
    </source>
</evidence>
<dbReference type="InterPro" id="IPR037225">
    <property type="entry name" value="Nuo51_FMN-bd_sf"/>
</dbReference>
<dbReference type="PANTHER" id="PTHR43034:SF2">
    <property type="entry name" value="ION-TRANSLOCATING OXIDOREDUCTASE COMPLEX SUBUNIT C"/>
    <property type="match status" value="1"/>
</dbReference>
<dbReference type="InterPro" id="IPR017896">
    <property type="entry name" value="4Fe4S_Fe-S-bd"/>
</dbReference>
<organism evidence="11 12">
    <name type="scientific">Methylotuvimicrobium buryatense</name>
    <name type="common">Methylomicrobium buryatense</name>
    <dbReference type="NCBI Taxonomy" id="95641"/>
    <lineage>
        <taxon>Bacteria</taxon>
        <taxon>Pseudomonadati</taxon>
        <taxon>Pseudomonadota</taxon>
        <taxon>Gammaproteobacteria</taxon>
        <taxon>Methylococcales</taxon>
        <taxon>Methylococcaceae</taxon>
        <taxon>Methylotuvimicrobium</taxon>
    </lineage>
</organism>
<comment type="cofactor">
    <cofactor evidence="8">
        <name>[4Fe-4S] cluster</name>
        <dbReference type="ChEBI" id="CHEBI:49883"/>
    </cofactor>
    <text evidence="8">Binds 2 [4Fe-4S] clusters per subunit.</text>
</comment>
<feature type="domain" description="4Fe-4S ferredoxin-type" evidence="10">
    <location>
        <begin position="361"/>
        <end position="392"/>
    </location>
</feature>
<evidence type="ECO:0000259" key="10">
    <source>
        <dbReference type="PROSITE" id="PS51379"/>
    </source>
</evidence>
<dbReference type="PROSITE" id="PS51379">
    <property type="entry name" value="4FE4S_FER_2"/>
    <property type="match status" value="2"/>
</dbReference>
<dbReference type="GO" id="GO:0046872">
    <property type="term" value="F:metal ion binding"/>
    <property type="evidence" value="ECO:0007669"/>
    <property type="project" value="UniProtKB-KW"/>
</dbReference>
<dbReference type="PROSITE" id="PS00198">
    <property type="entry name" value="4FE4S_FER_1"/>
    <property type="match status" value="1"/>
</dbReference>
<dbReference type="GO" id="GO:0051539">
    <property type="term" value="F:4 iron, 4 sulfur cluster binding"/>
    <property type="evidence" value="ECO:0007669"/>
    <property type="project" value="UniProtKB-KW"/>
</dbReference>
<evidence type="ECO:0000313" key="12">
    <source>
        <dbReference type="Proteomes" id="UP000305881"/>
    </source>
</evidence>
<keyword evidence="8" id="KW-1003">Cell membrane</keyword>
<feature type="binding site" evidence="8">
    <location>
        <position position="382"/>
    </location>
    <ligand>
        <name>[4Fe-4S] cluster</name>
        <dbReference type="ChEBI" id="CHEBI:49883"/>
        <label>2</label>
    </ligand>
</feature>
<dbReference type="InterPro" id="IPR019554">
    <property type="entry name" value="Soluble_ligand-bd"/>
</dbReference>
<dbReference type="KEGG" id="mbur:EQU24_02610"/>
<evidence type="ECO:0000256" key="5">
    <source>
        <dbReference type="ARBA" id="ARBA00022982"/>
    </source>
</evidence>
<feature type="binding site" evidence="8">
    <location>
        <position position="421"/>
    </location>
    <ligand>
        <name>[4Fe-4S] cluster</name>
        <dbReference type="ChEBI" id="CHEBI:49883"/>
        <label>1</label>
    </ligand>
</feature>
<dbReference type="STRING" id="675511.GCA_000341735_02481"/>
<dbReference type="EC" id="7.-.-.-" evidence="8"/>
<dbReference type="GO" id="GO:0009055">
    <property type="term" value="F:electron transfer activity"/>
    <property type="evidence" value="ECO:0007669"/>
    <property type="project" value="InterPro"/>
</dbReference>
<evidence type="ECO:0000256" key="6">
    <source>
        <dbReference type="ARBA" id="ARBA00023004"/>
    </source>
</evidence>
<dbReference type="InterPro" id="IPR011538">
    <property type="entry name" value="Nuo51_FMN-bd"/>
</dbReference>
<comment type="function">
    <text evidence="8">Part of a membrane-bound complex that couples electron transfer with translocation of ions across the membrane.</text>
</comment>
<evidence type="ECO:0000256" key="3">
    <source>
        <dbReference type="ARBA" id="ARBA00022723"/>
    </source>
</evidence>
<evidence type="ECO:0000256" key="2">
    <source>
        <dbReference type="ARBA" id="ARBA00022485"/>
    </source>
</evidence>
<feature type="domain" description="4Fe-4S ferredoxin-type" evidence="10">
    <location>
        <begin position="402"/>
        <end position="431"/>
    </location>
</feature>
<comment type="subcellular location">
    <subcellularLocation>
        <location evidence="8">Cell inner membrane</location>
        <topology evidence="8">Peripheral membrane protein</topology>
    </subcellularLocation>
</comment>
<evidence type="ECO:0000256" key="8">
    <source>
        <dbReference type="HAMAP-Rule" id="MF_00461"/>
    </source>
</evidence>
<keyword evidence="8" id="KW-1278">Translocase</keyword>
<keyword evidence="6 8" id="KW-0408">Iron</keyword>
<evidence type="ECO:0000256" key="1">
    <source>
        <dbReference type="ARBA" id="ARBA00022448"/>
    </source>
</evidence>
<keyword evidence="7 8" id="KW-0411">Iron-sulfur</keyword>
<dbReference type="RefSeq" id="WP_017840990.1">
    <property type="nucleotide sequence ID" value="NZ_CP035467.1"/>
</dbReference>
<feature type="binding site" evidence="8">
    <location>
        <position position="375"/>
    </location>
    <ligand>
        <name>[4Fe-4S] cluster</name>
        <dbReference type="ChEBI" id="CHEBI:49883"/>
        <label>1</label>
    </ligand>
</feature>
<feature type="binding site" evidence="8">
    <location>
        <position position="414"/>
    </location>
    <ligand>
        <name>[4Fe-4S] cluster</name>
        <dbReference type="ChEBI" id="CHEBI:49883"/>
        <label>2</label>
    </ligand>
</feature>
<feature type="binding site" evidence="8">
    <location>
        <position position="372"/>
    </location>
    <ligand>
        <name>[4Fe-4S] cluster</name>
        <dbReference type="ChEBI" id="CHEBI:49883"/>
        <label>1</label>
    </ligand>
</feature>
<keyword evidence="1 8" id="KW-0813">Transport</keyword>
<feature type="binding site" evidence="8">
    <location>
        <position position="417"/>
    </location>
    <ligand>
        <name>[4Fe-4S] cluster</name>
        <dbReference type="ChEBI" id="CHEBI:49883"/>
        <label>2</label>
    </ligand>
</feature>
<dbReference type="AlphaFoldDB" id="A0A4P9UJL8"/>
<keyword evidence="8" id="KW-0997">Cell inner membrane</keyword>
<name>A0A4P9UJL8_METBY</name>
<dbReference type="SUPFAM" id="SSF46548">
    <property type="entry name" value="alpha-helical ferredoxin"/>
    <property type="match status" value="1"/>
</dbReference>
<dbReference type="Gene3D" id="3.40.50.11540">
    <property type="entry name" value="NADH-ubiquinone oxidoreductase 51kDa subunit"/>
    <property type="match status" value="1"/>
</dbReference>
<protein>
    <recommendedName>
        <fullName evidence="8">Ion-translocating oxidoreductase complex subunit C</fullName>
        <ecNumber evidence="8">7.-.-.-</ecNumber>
    </recommendedName>
    <alternativeName>
        <fullName evidence="8">Rnf electron transport complex subunit C</fullName>
    </alternativeName>
</protein>
<sequence length="494" mass="53396">MLKTWRFHGGLRLPAHKNLSAHRPIVNAALPKQLIYPLQQRSGVQLKPTVTPGESVLRGQIIADSDHFLATPLHAASSGTVKTIEDRIIPHPSGLSDSCIIIDTDGRDEALASEPVADYRLEPASALRTKIRQAGIVGLGGAAFPTSIKLNPGPQRHIDTLILNGAECEPYITCDNVLMQAEPDTIVQGALILMHALQVGNGIIAVEDHMTEAYEALSAAIEQSRDRRLTVVKIPALYPTGGEKQLIRVVTGKETPSGGIPADVGVICQNVGTAASVYNAICRGLPLTERVVTVTGQGVKQQQNLRARIGTPISDLINQCGGYQDSVERLIMGGPMMGFALPEDDIPIVKATNCILAAAESEVATSKETRPCIRCGDCAKACPVDLLPQQLYWHSRAGNLEKCKEFSLFDCIECGCCEVVCPSQIPLVQYYRAAKSKTVAKAKEAEKAAIAKRRHDFLLERKAREQAERAERSRRKKESLAKLKAAETATEGAE</sequence>
<keyword evidence="3 8" id="KW-0479">Metal-binding</keyword>
<dbReference type="Proteomes" id="UP000305881">
    <property type="component" value="Chromosome"/>
</dbReference>
<dbReference type="InterPro" id="IPR010208">
    <property type="entry name" value="Ion_transpt_RnfC/RsxC"/>
</dbReference>
<feature type="region of interest" description="Disordered" evidence="9">
    <location>
        <begin position="468"/>
        <end position="494"/>
    </location>
</feature>
<dbReference type="NCBIfam" id="NF003454">
    <property type="entry name" value="PRK05035.1"/>
    <property type="match status" value="1"/>
</dbReference>
<dbReference type="HAMAP" id="MF_00461">
    <property type="entry name" value="RsxC_RnfC"/>
    <property type="match status" value="1"/>
</dbReference>
<dbReference type="SUPFAM" id="SSF142019">
    <property type="entry name" value="Nqo1 FMN-binding domain-like"/>
    <property type="match status" value="1"/>
</dbReference>
<feature type="binding site" evidence="8">
    <location>
        <position position="378"/>
    </location>
    <ligand>
        <name>[4Fe-4S] cluster</name>
        <dbReference type="ChEBI" id="CHEBI:49883"/>
        <label>1</label>
    </ligand>
</feature>